<protein>
    <submittedName>
        <fullName evidence="1">Uncharacterized protein</fullName>
    </submittedName>
</protein>
<gene>
    <name evidence="1" type="ORF">LSH36_1639g00055</name>
</gene>
<keyword evidence="2" id="KW-1185">Reference proteome</keyword>
<dbReference type="EMBL" id="JAODUP010001640">
    <property type="protein sequence ID" value="KAK2139719.1"/>
    <property type="molecule type" value="Genomic_DNA"/>
</dbReference>
<accession>A0AAD9MQY1</accession>
<comment type="caution">
    <text evidence="1">The sequence shown here is derived from an EMBL/GenBank/DDBJ whole genome shotgun (WGS) entry which is preliminary data.</text>
</comment>
<evidence type="ECO:0000313" key="1">
    <source>
        <dbReference type="EMBL" id="KAK2139719.1"/>
    </source>
</evidence>
<name>A0AAD9MQY1_9ANNE</name>
<sequence>MWNKAQVRSLGTRRMSIRKPDNKNKYSVEFYVVDDNLTHLLGARASQCMGLVTIHSDNLLRVATVEKCSIHTYNDVFENSLG</sequence>
<evidence type="ECO:0000313" key="2">
    <source>
        <dbReference type="Proteomes" id="UP001208570"/>
    </source>
</evidence>
<proteinExistence type="predicted"/>
<reference evidence="1" key="1">
    <citation type="journal article" date="2023" name="Mol. Biol. Evol.">
        <title>Third-Generation Sequencing Reveals the Adaptive Role of the Epigenome in Three Deep-Sea Polychaetes.</title>
        <authorList>
            <person name="Perez M."/>
            <person name="Aroh O."/>
            <person name="Sun Y."/>
            <person name="Lan Y."/>
            <person name="Juniper S.K."/>
            <person name="Young C.R."/>
            <person name="Angers B."/>
            <person name="Qian P.Y."/>
        </authorList>
    </citation>
    <scope>NUCLEOTIDE SEQUENCE</scope>
    <source>
        <strain evidence="1">P08H-3</strain>
    </source>
</reference>
<dbReference type="Proteomes" id="UP001208570">
    <property type="component" value="Unassembled WGS sequence"/>
</dbReference>
<organism evidence="1 2">
    <name type="scientific">Paralvinella palmiformis</name>
    <dbReference type="NCBI Taxonomy" id="53620"/>
    <lineage>
        <taxon>Eukaryota</taxon>
        <taxon>Metazoa</taxon>
        <taxon>Spiralia</taxon>
        <taxon>Lophotrochozoa</taxon>
        <taxon>Annelida</taxon>
        <taxon>Polychaeta</taxon>
        <taxon>Sedentaria</taxon>
        <taxon>Canalipalpata</taxon>
        <taxon>Terebellida</taxon>
        <taxon>Terebelliformia</taxon>
        <taxon>Alvinellidae</taxon>
        <taxon>Paralvinella</taxon>
    </lineage>
</organism>
<dbReference type="AlphaFoldDB" id="A0AAD9MQY1"/>